<organism evidence="2 3">
    <name type="scientific">Naumannella cuiyingiana</name>
    <dbReference type="NCBI Taxonomy" id="1347891"/>
    <lineage>
        <taxon>Bacteria</taxon>
        <taxon>Bacillati</taxon>
        <taxon>Actinomycetota</taxon>
        <taxon>Actinomycetes</taxon>
        <taxon>Propionibacteriales</taxon>
        <taxon>Propionibacteriaceae</taxon>
        <taxon>Naumannella</taxon>
    </lineage>
</organism>
<feature type="transmembrane region" description="Helical" evidence="1">
    <location>
        <begin position="6"/>
        <end position="30"/>
    </location>
</feature>
<evidence type="ECO:0000313" key="3">
    <source>
        <dbReference type="Proteomes" id="UP000527616"/>
    </source>
</evidence>
<keyword evidence="3" id="KW-1185">Reference proteome</keyword>
<gene>
    <name evidence="2" type="ORF">GGQ54_003262</name>
</gene>
<reference evidence="2 3" key="1">
    <citation type="submission" date="2020-07" db="EMBL/GenBank/DDBJ databases">
        <title>Sequencing the genomes of 1000 actinobacteria strains.</title>
        <authorList>
            <person name="Klenk H.-P."/>
        </authorList>
    </citation>
    <scope>NUCLEOTIDE SEQUENCE [LARGE SCALE GENOMIC DNA]</scope>
    <source>
        <strain evidence="2 3">DSM 103164</strain>
    </source>
</reference>
<keyword evidence="1" id="KW-0812">Transmembrane</keyword>
<dbReference type="EMBL" id="JACBZS010000001">
    <property type="protein sequence ID" value="NYI72702.1"/>
    <property type="molecule type" value="Genomic_DNA"/>
</dbReference>
<keyword evidence="1" id="KW-1133">Transmembrane helix</keyword>
<keyword evidence="1" id="KW-0472">Membrane</keyword>
<proteinExistence type="predicted"/>
<accession>A0A7Z0DC80</accession>
<dbReference type="RefSeq" id="WP_179446321.1">
    <property type="nucleotide sequence ID" value="NZ_JACBZS010000001.1"/>
</dbReference>
<dbReference type="AlphaFoldDB" id="A0A7Z0DC80"/>
<dbReference type="Proteomes" id="UP000527616">
    <property type="component" value="Unassembled WGS sequence"/>
</dbReference>
<comment type="caution">
    <text evidence="2">The sequence shown here is derived from an EMBL/GenBank/DDBJ whole genome shotgun (WGS) entry which is preliminary data.</text>
</comment>
<sequence>MQWWQFGVLVACGIAVGGIAVAVVAGALGARRRRAAPQPMLDPRDVSELSERFAAIAADHAPVRAAAIDARLRVLRSRRVPVRAVLPAQRAGTARVRFADGTVVLVGATCRRDLFSLACGVDRDVSLASWRSAPDRTTVHFVWRAGGSADVIALGLDQAD</sequence>
<name>A0A7Z0DC80_9ACTN</name>
<evidence type="ECO:0000313" key="2">
    <source>
        <dbReference type="EMBL" id="NYI72702.1"/>
    </source>
</evidence>
<evidence type="ECO:0000256" key="1">
    <source>
        <dbReference type="SAM" id="Phobius"/>
    </source>
</evidence>
<protein>
    <submittedName>
        <fullName evidence="2">Uncharacterized protein</fullName>
    </submittedName>
</protein>